<evidence type="ECO:0000313" key="5">
    <source>
        <dbReference type="EMBL" id="MDQ2312202.1"/>
    </source>
</evidence>
<evidence type="ECO:0000256" key="1">
    <source>
        <dbReference type="ARBA" id="ARBA00009075"/>
    </source>
</evidence>
<feature type="chain" id="PRO_5043297329" evidence="4">
    <location>
        <begin position="29"/>
        <end position="425"/>
    </location>
</feature>
<keyword evidence="3 4" id="KW-0732">Signal</keyword>
<dbReference type="EMBL" id="JAVDNV010000025">
    <property type="protein sequence ID" value="MDQ2312202.1"/>
    <property type="molecule type" value="Genomic_DNA"/>
</dbReference>
<name>A0AAW8HW10_PLUGE</name>
<evidence type="ECO:0000256" key="3">
    <source>
        <dbReference type="ARBA" id="ARBA00022729"/>
    </source>
</evidence>
<evidence type="ECO:0000256" key="4">
    <source>
        <dbReference type="SAM" id="SignalP"/>
    </source>
</evidence>
<accession>A0AAW8HW10</accession>
<keyword evidence="2" id="KW-0813">Transport</keyword>
<evidence type="ECO:0000256" key="2">
    <source>
        <dbReference type="ARBA" id="ARBA00022448"/>
    </source>
</evidence>
<dbReference type="RefSeq" id="WP_225823405.1">
    <property type="nucleotide sequence ID" value="NZ_CBCSIS010000029.1"/>
</dbReference>
<comment type="similarity">
    <text evidence="1">Belongs to the outer membrane porin (Opr) (TC 1.B.25) family.</text>
</comment>
<dbReference type="InterPro" id="IPR005318">
    <property type="entry name" value="OM_porin_bac"/>
</dbReference>
<protein>
    <submittedName>
        <fullName evidence="5">OprD family outer membrane porin</fullName>
    </submittedName>
</protein>
<reference evidence="5" key="1">
    <citation type="submission" date="2023-08" db="EMBL/GenBank/DDBJ databases">
        <title>WGS of pathogenic bacterial species, Los Angeles County Public Health Laboratories.</title>
        <authorList>
            <person name="Garrigues J.M."/>
            <person name="Green N.M."/>
        </authorList>
    </citation>
    <scope>NUCLEOTIDE SEQUENCE</scope>
    <source>
        <strain evidence="5">LACPHL-BACT-2023-00068</strain>
    </source>
</reference>
<dbReference type="Pfam" id="PF03573">
    <property type="entry name" value="OprD"/>
    <property type="match status" value="1"/>
</dbReference>
<proteinExistence type="inferred from homology"/>
<evidence type="ECO:0000313" key="6">
    <source>
        <dbReference type="Proteomes" id="UP001236270"/>
    </source>
</evidence>
<sequence length="425" mass="47140">MKTHQITMPIKLAAFFIPATFFAPQAMAAISITDECKNSTANSLTEMFTCGSVSGNLRSLYYSTHNAYFVPGLSQDTISYGGSLNYTTADYYGFSLGTSAILQRGIDHDNDHLVSELGPNQTAIGEAYLRWRDEDFSITAGNQRINLPFVGDYDWRITPILFRGIDMNYGDSENFLHATRITRYKSWGDEHFHKTTAYDEAEGKTNGMWAIGGGRSLNINDKKLIGQLWYENYDEYTKLFYSDGFLSWLNSDRQPKLGAQFIRGVSEGKALAGEVNSTSYGIQFSMNIISTLAWSLNYDHIAASGSSYGNGSLVTPYAHNTASGPYFAQPFFTSTQDLGSGNAYSTDLNWQAGEQLSLGSRYSFMDLTPVAGAGSRNQSEYLVYGTWRFGGILKGFSISDFAGVQTASNSDKNFWQNRLALEYAF</sequence>
<dbReference type="AlphaFoldDB" id="A0AAW8HW10"/>
<dbReference type="GeneID" id="61385271"/>
<comment type="caution">
    <text evidence="5">The sequence shown here is derived from an EMBL/GenBank/DDBJ whole genome shotgun (WGS) entry which is preliminary data.</text>
</comment>
<dbReference type="Gene3D" id="2.40.160.10">
    <property type="entry name" value="Porin"/>
    <property type="match status" value="1"/>
</dbReference>
<feature type="signal peptide" evidence="4">
    <location>
        <begin position="1"/>
        <end position="28"/>
    </location>
</feature>
<gene>
    <name evidence="5" type="ORF">RBJ30_24380</name>
</gene>
<dbReference type="GO" id="GO:0016020">
    <property type="term" value="C:membrane"/>
    <property type="evidence" value="ECO:0007669"/>
    <property type="project" value="InterPro"/>
</dbReference>
<dbReference type="Proteomes" id="UP001236270">
    <property type="component" value="Unassembled WGS sequence"/>
</dbReference>
<dbReference type="InterPro" id="IPR023614">
    <property type="entry name" value="Porin_dom_sf"/>
</dbReference>
<organism evidence="5 6">
    <name type="scientific">Pluralibacter gergoviae</name>
    <name type="common">Enterobacter gergoviae</name>
    <dbReference type="NCBI Taxonomy" id="61647"/>
    <lineage>
        <taxon>Bacteria</taxon>
        <taxon>Pseudomonadati</taxon>
        <taxon>Pseudomonadota</taxon>
        <taxon>Gammaproteobacteria</taxon>
        <taxon>Enterobacterales</taxon>
        <taxon>Enterobacteriaceae</taxon>
        <taxon>Pluralibacter</taxon>
    </lineage>
</organism>